<sequence>PSQQLQPREALAASTDGVGRLAVGGRADIVLLDEADELFADIPVGAGGLKDEAAARGAAARLRAVDPLATVVAGRLESQR</sequence>
<keyword evidence="1" id="KW-0378">Hydrolase</keyword>
<dbReference type="AlphaFoldDB" id="A0A921KQZ7"/>
<proteinExistence type="predicted"/>
<comment type="caution">
    <text evidence="1">The sequence shown here is derived from an EMBL/GenBank/DDBJ whole genome shotgun (WGS) entry which is preliminary data.</text>
</comment>
<reference evidence="1" key="1">
    <citation type="journal article" date="2021" name="PeerJ">
        <title>Extensive microbial diversity within the chicken gut microbiome revealed by metagenomics and culture.</title>
        <authorList>
            <person name="Gilroy R."/>
            <person name="Ravi A."/>
            <person name="Getino M."/>
            <person name="Pursley I."/>
            <person name="Horton D.L."/>
            <person name="Alikhan N.F."/>
            <person name="Baker D."/>
            <person name="Gharbi K."/>
            <person name="Hall N."/>
            <person name="Watson M."/>
            <person name="Adriaenssens E.M."/>
            <person name="Foster-Nyarko E."/>
            <person name="Jarju S."/>
            <person name="Secka A."/>
            <person name="Antonio M."/>
            <person name="Oren A."/>
            <person name="Chaudhuri R.R."/>
            <person name="La Ragione R."/>
            <person name="Hildebrand F."/>
            <person name="Pallen M.J."/>
        </authorList>
    </citation>
    <scope>NUCLEOTIDE SEQUENCE</scope>
    <source>
        <strain evidence="1">1647</strain>
    </source>
</reference>
<accession>A0A921KQZ7</accession>
<feature type="non-terminal residue" evidence="1">
    <location>
        <position position="1"/>
    </location>
</feature>
<dbReference type="GO" id="GO:0016787">
    <property type="term" value="F:hydrolase activity"/>
    <property type="evidence" value="ECO:0007669"/>
    <property type="project" value="UniProtKB-KW"/>
</dbReference>
<reference evidence="1" key="2">
    <citation type="submission" date="2021-09" db="EMBL/GenBank/DDBJ databases">
        <authorList>
            <person name="Gilroy R."/>
        </authorList>
    </citation>
    <scope>NUCLEOTIDE SEQUENCE</scope>
    <source>
        <strain evidence="1">1647</strain>
    </source>
</reference>
<protein>
    <submittedName>
        <fullName evidence="1">Hydrolase</fullName>
    </submittedName>
</protein>
<dbReference type="Proteomes" id="UP000775129">
    <property type="component" value="Unassembled WGS sequence"/>
</dbReference>
<evidence type="ECO:0000313" key="2">
    <source>
        <dbReference type="Proteomes" id="UP000775129"/>
    </source>
</evidence>
<evidence type="ECO:0000313" key="1">
    <source>
        <dbReference type="EMBL" id="HJF50259.1"/>
    </source>
</evidence>
<dbReference type="EMBL" id="DYWO01000322">
    <property type="protein sequence ID" value="HJF50259.1"/>
    <property type="molecule type" value="Genomic_DNA"/>
</dbReference>
<gene>
    <name evidence="1" type="ORF">K8W24_10770</name>
</gene>
<organism evidence="1 2">
    <name type="scientific">Brachybacterium paraconglomeratum</name>
    <dbReference type="NCBI Taxonomy" id="173362"/>
    <lineage>
        <taxon>Bacteria</taxon>
        <taxon>Bacillati</taxon>
        <taxon>Actinomycetota</taxon>
        <taxon>Actinomycetes</taxon>
        <taxon>Micrococcales</taxon>
        <taxon>Dermabacteraceae</taxon>
        <taxon>Brachybacterium</taxon>
    </lineage>
</organism>
<name>A0A921KQZ7_9MICO</name>